<accession>A0A3M6UKK2</accession>
<dbReference type="EMBL" id="RCHS01001311">
    <property type="protein sequence ID" value="RMX54186.1"/>
    <property type="molecule type" value="Genomic_DNA"/>
</dbReference>
<name>A0A3M6UKK2_POCDA</name>
<evidence type="ECO:0000313" key="2">
    <source>
        <dbReference type="Proteomes" id="UP000275408"/>
    </source>
</evidence>
<reference evidence="1 2" key="1">
    <citation type="journal article" date="2018" name="Sci. Rep.">
        <title>Comparative analysis of the Pocillopora damicornis genome highlights role of immune system in coral evolution.</title>
        <authorList>
            <person name="Cunning R."/>
            <person name="Bay R.A."/>
            <person name="Gillette P."/>
            <person name="Baker A.C."/>
            <person name="Traylor-Knowles N."/>
        </authorList>
    </citation>
    <scope>NUCLEOTIDE SEQUENCE [LARGE SCALE GENOMIC DNA]</scope>
    <source>
        <strain evidence="1">RSMAS</strain>
        <tissue evidence="1">Whole animal</tissue>
    </source>
</reference>
<keyword evidence="2" id="KW-1185">Reference proteome</keyword>
<dbReference type="OrthoDB" id="5972115at2759"/>
<proteinExistence type="predicted"/>
<gene>
    <name evidence="1" type="ORF">pdam_00012151</name>
</gene>
<dbReference type="AlphaFoldDB" id="A0A3M6UKK2"/>
<evidence type="ECO:0000313" key="1">
    <source>
        <dbReference type="EMBL" id="RMX54186.1"/>
    </source>
</evidence>
<organism evidence="1 2">
    <name type="scientific">Pocillopora damicornis</name>
    <name type="common">Cauliflower coral</name>
    <name type="synonym">Millepora damicornis</name>
    <dbReference type="NCBI Taxonomy" id="46731"/>
    <lineage>
        <taxon>Eukaryota</taxon>
        <taxon>Metazoa</taxon>
        <taxon>Cnidaria</taxon>
        <taxon>Anthozoa</taxon>
        <taxon>Hexacorallia</taxon>
        <taxon>Scleractinia</taxon>
        <taxon>Astrocoeniina</taxon>
        <taxon>Pocilloporidae</taxon>
        <taxon>Pocillopora</taxon>
    </lineage>
</organism>
<comment type="caution">
    <text evidence="1">The sequence shown here is derived from an EMBL/GenBank/DDBJ whole genome shotgun (WGS) entry which is preliminary data.</text>
</comment>
<protein>
    <submittedName>
        <fullName evidence="1">Uncharacterized protein</fullName>
    </submittedName>
</protein>
<dbReference type="Proteomes" id="UP000275408">
    <property type="component" value="Unassembled WGS sequence"/>
</dbReference>
<sequence length="131" mass="14665">MEVVVHKTHKDLDRSSSREPGVRCLLYEARTIQSIKGQRADEHKLLARLQAANPKAASSQIMDPSSESTQLLETKFGKSPQGGYASYQLSTTADNFREYCNILSVPKVGPDHTYNEPIIVFPRFPLNRTST</sequence>